<sequence>MVGGGSHVVGVMTMLQQAVVTPAASDDSSCSLEVGAAPASPVDLTSRHQTPHRLAFSVDNILDPNKFTGNKDISLQQHTINQPLQWRPHQLVTHSGLRLTTGGDKDHLVWSVVSCSEFVGPNRFRLVAIFSGAVWAVVHVTIVNVFRRLDAIFSLSVCGQLTESVKYGAQIAGVVL</sequence>
<name>A0ABD0ZD24_9HEMI</name>
<keyword evidence="1" id="KW-1133">Transmembrane helix</keyword>
<keyword evidence="1" id="KW-0812">Transmembrane</keyword>
<organism evidence="2 3">
    <name type="scientific">Ranatra chinensis</name>
    <dbReference type="NCBI Taxonomy" id="642074"/>
    <lineage>
        <taxon>Eukaryota</taxon>
        <taxon>Metazoa</taxon>
        <taxon>Ecdysozoa</taxon>
        <taxon>Arthropoda</taxon>
        <taxon>Hexapoda</taxon>
        <taxon>Insecta</taxon>
        <taxon>Pterygota</taxon>
        <taxon>Neoptera</taxon>
        <taxon>Paraneoptera</taxon>
        <taxon>Hemiptera</taxon>
        <taxon>Heteroptera</taxon>
        <taxon>Panheteroptera</taxon>
        <taxon>Nepomorpha</taxon>
        <taxon>Nepidae</taxon>
        <taxon>Ranatrinae</taxon>
        <taxon>Ranatra</taxon>
    </lineage>
</organism>
<keyword evidence="1" id="KW-0472">Membrane</keyword>
<keyword evidence="3" id="KW-1185">Reference proteome</keyword>
<evidence type="ECO:0000313" key="2">
    <source>
        <dbReference type="EMBL" id="KAL1137984.1"/>
    </source>
</evidence>
<feature type="transmembrane region" description="Helical" evidence="1">
    <location>
        <begin position="124"/>
        <end position="146"/>
    </location>
</feature>
<reference evidence="2 3" key="1">
    <citation type="submission" date="2024-07" db="EMBL/GenBank/DDBJ databases">
        <title>Chromosome-level genome assembly of the water stick insect Ranatra chinensis (Heteroptera: Nepidae).</title>
        <authorList>
            <person name="Liu X."/>
        </authorList>
    </citation>
    <scope>NUCLEOTIDE SEQUENCE [LARGE SCALE GENOMIC DNA]</scope>
    <source>
        <strain evidence="2">Cailab_2021Rc</strain>
        <tissue evidence="2">Muscle</tissue>
    </source>
</reference>
<dbReference type="AlphaFoldDB" id="A0ABD0ZD24"/>
<comment type="caution">
    <text evidence="2">The sequence shown here is derived from an EMBL/GenBank/DDBJ whole genome shotgun (WGS) entry which is preliminary data.</text>
</comment>
<dbReference type="EMBL" id="JBFDAA010000004">
    <property type="protein sequence ID" value="KAL1137984.1"/>
    <property type="molecule type" value="Genomic_DNA"/>
</dbReference>
<protein>
    <submittedName>
        <fullName evidence="2">Uncharacterized protein</fullName>
    </submittedName>
</protein>
<gene>
    <name evidence="2" type="ORF">AAG570_009679</name>
</gene>
<proteinExistence type="predicted"/>
<evidence type="ECO:0000313" key="3">
    <source>
        <dbReference type="Proteomes" id="UP001558652"/>
    </source>
</evidence>
<dbReference type="Proteomes" id="UP001558652">
    <property type="component" value="Unassembled WGS sequence"/>
</dbReference>
<evidence type="ECO:0000256" key="1">
    <source>
        <dbReference type="SAM" id="Phobius"/>
    </source>
</evidence>
<accession>A0ABD0ZD24</accession>